<reference evidence="2 3" key="1">
    <citation type="journal article" date="2018" name="Proc. R. Soc. B">
        <title>A non-coding region near Follistatin controls head colour polymorphism in the Gouldian finch.</title>
        <authorList>
            <person name="Toomey M.B."/>
            <person name="Marques C.I."/>
            <person name="Andrade P."/>
            <person name="Araujo P.M."/>
            <person name="Sabatino S."/>
            <person name="Gazda M.A."/>
            <person name="Afonso S."/>
            <person name="Lopes R.J."/>
            <person name="Corbo J.C."/>
            <person name="Carneiro M."/>
        </authorList>
    </citation>
    <scope>NUCLEOTIDE SEQUENCE [LARGE SCALE GENOMIC DNA]</scope>
    <source>
        <strain evidence="2">Red01</strain>
        <tissue evidence="2">Muscle</tissue>
    </source>
</reference>
<dbReference type="Proteomes" id="UP000276834">
    <property type="component" value="Unassembled WGS sequence"/>
</dbReference>
<evidence type="ECO:0000256" key="1">
    <source>
        <dbReference type="SAM" id="MobiDB-lite"/>
    </source>
</evidence>
<name>A0A3L8S3J4_CHLGU</name>
<organism evidence="2 3">
    <name type="scientific">Chloebia gouldiae</name>
    <name type="common">Gouldian finch</name>
    <name type="synonym">Erythrura gouldiae</name>
    <dbReference type="NCBI Taxonomy" id="44316"/>
    <lineage>
        <taxon>Eukaryota</taxon>
        <taxon>Metazoa</taxon>
        <taxon>Chordata</taxon>
        <taxon>Craniata</taxon>
        <taxon>Vertebrata</taxon>
        <taxon>Euteleostomi</taxon>
        <taxon>Archelosauria</taxon>
        <taxon>Archosauria</taxon>
        <taxon>Dinosauria</taxon>
        <taxon>Saurischia</taxon>
        <taxon>Theropoda</taxon>
        <taxon>Coelurosauria</taxon>
        <taxon>Aves</taxon>
        <taxon>Neognathae</taxon>
        <taxon>Neoaves</taxon>
        <taxon>Telluraves</taxon>
        <taxon>Australaves</taxon>
        <taxon>Passeriformes</taxon>
        <taxon>Passeroidea</taxon>
        <taxon>Passeridae</taxon>
        <taxon>Chloebia</taxon>
    </lineage>
</organism>
<feature type="region of interest" description="Disordered" evidence="1">
    <location>
        <begin position="142"/>
        <end position="177"/>
    </location>
</feature>
<evidence type="ECO:0000313" key="3">
    <source>
        <dbReference type="Proteomes" id="UP000276834"/>
    </source>
</evidence>
<accession>A0A3L8S3J4</accession>
<feature type="non-terminal residue" evidence="2">
    <location>
        <position position="1"/>
    </location>
</feature>
<gene>
    <name evidence="2" type="ORF">DV515_00012533</name>
</gene>
<dbReference type="AlphaFoldDB" id="A0A3L8S3J4"/>
<protein>
    <submittedName>
        <fullName evidence="2">Uncharacterized protein</fullName>
    </submittedName>
</protein>
<feature type="compositionally biased region" description="Basic residues" evidence="1">
    <location>
        <begin position="168"/>
        <end position="177"/>
    </location>
</feature>
<comment type="caution">
    <text evidence="2">The sequence shown here is derived from an EMBL/GenBank/DDBJ whole genome shotgun (WGS) entry which is preliminary data.</text>
</comment>
<evidence type="ECO:0000313" key="2">
    <source>
        <dbReference type="EMBL" id="RLV96760.1"/>
    </source>
</evidence>
<dbReference type="EMBL" id="QUSF01000069">
    <property type="protein sequence ID" value="RLV96760.1"/>
    <property type="molecule type" value="Genomic_DNA"/>
</dbReference>
<feature type="non-terminal residue" evidence="2">
    <location>
        <position position="177"/>
    </location>
</feature>
<sequence length="177" mass="18976">ARCWVVPALQSPGEEAVTLGVESSSCVLPARAGGDAEDILPGTQRSFPTGPEGHRLPFYASPAETDLGAGARLSCRLPTGHSLATHRHLHKNLWLDSRQDNTHNPYLDSALGKSCSSPAALEPRNFCCVVVHACFPPWGRRGSGMRGRDPRGARGHTALCRRDGGGAGRRHRGCPRR</sequence>
<keyword evidence="3" id="KW-1185">Reference proteome</keyword>
<proteinExistence type="predicted"/>